<evidence type="ECO:0000256" key="8">
    <source>
        <dbReference type="ARBA" id="ARBA00023136"/>
    </source>
</evidence>
<dbReference type="GO" id="GO:0006506">
    <property type="term" value="P:GPI anchor biosynthetic process"/>
    <property type="evidence" value="ECO:0007669"/>
    <property type="project" value="UniProtKB-UniPathway"/>
</dbReference>
<name>A0A232F0S5_9HYME</name>
<keyword evidence="7 10" id="KW-1133">Transmembrane helix</keyword>
<evidence type="ECO:0000256" key="9">
    <source>
        <dbReference type="ARBA" id="ARBA00023180"/>
    </source>
</evidence>
<evidence type="ECO:0000256" key="2">
    <source>
        <dbReference type="ARBA" id="ARBA00004687"/>
    </source>
</evidence>
<dbReference type="Proteomes" id="UP000215335">
    <property type="component" value="Unassembled WGS sequence"/>
</dbReference>
<dbReference type="PANTHER" id="PTHR28650">
    <property type="entry name" value="PHOSPHATIDYLINOSITOL-GLYCAN BIOSYNTHESIS CLASS X PROTEIN"/>
    <property type="match status" value="1"/>
</dbReference>
<accession>A0A232F0S5</accession>
<dbReference type="GO" id="GO:0005789">
    <property type="term" value="C:endoplasmic reticulum membrane"/>
    <property type="evidence" value="ECO:0007669"/>
    <property type="project" value="UniProtKB-SubCell"/>
</dbReference>
<evidence type="ECO:0000256" key="7">
    <source>
        <dbReference type="ARBA" id="ARBA00022989"/>
    </source>
</evidence>
<evidence type="ECO:0000256" key="4">
    <source>
        <dbReference type="ARBA" id="ARBA00022502"/>
    </source>
</evidence>
<dbReference type="AlphaFoldDB" id="A0A232F0S5"/>
<keyword evidence="6 10" id="KW-0256">Endoplasmic reticulum</keyword>
<sequence length="243" mass="27876">MTVNKSVLRLVVQIIFYAILFLSYLPLTSAVTASIWSEVEGEGFHRNLKYYVDTGDFKNKSCHIAVFVQLPPSLYVNTDELADLRRLHKTSSCSDGEIDVELFAEKAHYQNVTICSRLSNTKTVLSIPIHQRYQFATSNGEPSNVTLPRPKLLIGCRDRLKEHRVSKLKICWPCVEYSKKWRDLSFKWEGDGNFVWSIPVGNTSRKFEITCITLLVTFSGAVYVLWTIYNTCKVPKDRKPKDN</sequence>
<keyword evidence="8 10" id="KW-0472">Membrane</keyword>
<organism evidence="11 12">
    <name type="scientific">Trichomalopsis sarcophagae</name>
    <dbReference type="NCBI Taxonomy" id="543379"/>
    <lineage>
        <taxon>Eukaryota</taxon>
        <taxon>Metazoa</taxon>
        <taxon>Ecdysozoa</taxon>
        <taxon>Arthropoda</taxon>
        <taxon>Hexapoda</taxon>
        <taxon>Insecta</taxon>
        <taxon>Pterygota</taxon>
        <taxon>Neoptera</taxon>
        <taxon>Endopterygota</taxon>
        <taxon>Hymenoptera</taxon>
        <taxon>Apocrita</taxon>
        <taxon>Proctotrupomorpha</taxon>
        <taxon>Chalcidoidea</taxon>
        <taxon>Pteromalidae</taxon>
        <taxon>Pteromalinae</taxon>
        <taxon>Trichomalopsis</taxon>
    </lineage>
</organism>
<dbReference type="OrthoDB" id="5546453at2759"/>
<evidence type="ECO:0000256" key="1">
    <source>
        <dbReference type="ARBA" id="ARBA00004389"/>
    </source>
</evidence>
<dbReference type="SMART" id="SM00780">
    <property type="entry name" value="PIG-X"/>
    <property type="match status" value="1"/>
</dbReference>
<keyword evidence="12" id="KW-1185">Reference proteome</keyword>
<evidence type="ECO:0000313" key="11">
    <source>
        <dbReference type="EMBL" id="OXU24192.1"/>
    </source>
</evidence>
<evidence type="ECO:0000256" key="3">
    <source>
        <dbReference type="ARBA" id="ARBA00010345"/>
    </source>
</evidence>
<dbReference type="Pfam" id="PF08320">
    <property type="entry name" value="PIG-X"/>
    <property type="match status" value="1"/>
</dbReference>
<feature type="transmembrane region" description="Helical" evidence="10">
    <location>
        <begin position="207"/>
        <end position="229"/>
    </location>
</feature>
<dbReference type="UniPathway" id="UPA00196"/>
<proteinExistence type="inferred from homology"/>
<keyword evidence="4 10" id="KW-0337">GPI-anchor biosynthesis</keyword>
<dbReference type="EMBL" id="NNAY01001375">
    <property type="protein sequence ID" value="OXU24192.1"/>
    <property type="molecule type" value="Genomic_DNA"/>
</dbReference>
<comment type="function">
    <text evidence="10">Stabilizing subunit of the glycosylphosphatidylinositol-mannosyltransferase I complex which catalyzes the transfer of the first mannose, via an alpha-1,4 bond from a dolichol-phosphate-mannose (Dol-P-Man) to the glucosaminyl acyl phosphatidylinositol (GlcN-(acyl)PI) intermediate to generate alpha-D-Man-(1-&gt;4)-alpha-D-GlcN-(1-&gt;6)-(1-radyl,2-acyl-sn-glycero-3-phospho)-2-acyl-inositol and participates in the sixth step of the glycosylphosphatidylinositol-anchor biosynthesis. Probably acts by stabilizing the mannosyltransferase PIGM.</text>
</comment>
<comment type="caution">
    <text evidence="11">The sequence shown here is derived from an EMBL/GenBank/DDBJ whole genome shotgun (WGS) entry which is preliminary data.</text>
</comment>
<evidence type="ECO:0000256" key="5">
    <source>
        <dbReference type="ARBA" id="ARBA00022692"/>
    </source>
</evidence>
<dbReference type="InterPro" id="IPR040039">
    <property type="entry name" value="PIGX"/>
</dbReference>
<dbReference type="InterPro" id="IPR013233">
    <property type="entry name" value="PIG-X/PBN1"/>
</dbReference>
<dbReference type="STRING" id="543379.A0A232F0S5"/>
<comment type="subcellular location">
    <subcellularLocation>
        <location evidence="1 10">Endoplasmic reticulum membrane</location>
        <topology evidence="1 10">Single-pass membrane protein</topology>
    </subcellularLocation>
</comment>
<keyword evidence="5 10" id="KW-0812">Transmembrane</keyword>
<reference evidence="11 12" key="1">
    <citation type="journal article" date="2017" name="Curr. Biol.">
        <title>The Evolution of Venom by Co-option of Single-Copy Genes.</title>
        <authorList>
            <person name="Martinson E.O."/>
            <person name="Mrinalini"/>
            <person name="Kelkar Y.D."/>
            <person name="Chang C.H."/>
            <person name="Werren J.H."/>
        </authorList>
    </citation>
    <scope>NUCLEOTIDE SEQUENCE [LARGE SCALE GENOMIC DNA]</scope>
    <source>
        <strain evidence="11 12">Alberta</strain>
        <tissue evidence="11">Whole body</tissue>
    </source>
</reference>
<gene>
    <name evidence="11" type="ORF">TSAR_001149</name>
</gene>
<feature type="transmembrane region" description="Helical" evidence="10">
    <location>
        <begin position="7"/>
        <end position="27"/>
    </location>
</feature>
<evidence type="ECO:0000256" key="10">
    <source>
        <dbReference type="RuleBase" id="RU366056"/>
    </source>
</evidence>
<protein>
    <recommendedName>
        <fullName evidence="10">Phosphatidylinositol-glycan biosynthesis class X protein</fullName>
    </recommendedName>
</protein>
<keyword evidence="9" id="KW-0325">Glycoprotein</keyword>
<evidence type="ECO:0000313" key="12">
    <source>
        <dbReference type="Proteomes" id="UP000215335"/>
    </source>
</evidence>
<comment type="similarity">
    <text evidence="3 10">Belongs to the PIGX family.</text>
</comment>
<evidence type="ECO:0000256" key="6">
    <source>
        <dbReference type="ARBA" id="ARBA00022824"/>
    </source>
</evidence>
<dbReference type="PANTHER" id="PTHR28650:SF1">
    <property type="entry name" value="PHOSPHATIDYLINOSITOL-GLYCAN BIOSYNTHESIS CLASS X PROTEIN"/>
    <property type="match status" value="1"/>
</dbReference>
<comment type="pathway">
    <text evidence="2 10">Glycolipid biosynthesis; glycosylphosphatidylinositol-anchor biosynthesis.</text>
</comment>
<comment type="caution">
    <text evidence="10">Lacks conserved residue(s) required for the propagation of feature annotation.</text>
</comment>